<dbReference type="RefSeq" id="WP_151666763.1">
    <property type="nucleotide sequence ID" value="NZ_WBVO01000002.1"/>
</dbReference>
<dbReference type="InterPro" id="IPR016181">
    <property type="entry name" value="Acyl_CoA_acyltransferase"/>
</dbReference>
<evidence type="ECO:0000256" key="4">
    <source>
        <dbReference type="HAMAP-Rule" id="MF_00688"/>
    </source>
</evidence>
<dbReference type="GO" id="GO:0008914">
    <property type="term" value="F:leucyl-tRNA--protein transferase activity"/>
    <property type="evidence" value="ECO:0007669"/>
    <property type="project" value="UniProtKB-UniRule"/>
</dbReference>
<comment type="caution">
    <text evidence="5">The sequence shown here is derived from an EMBL/GenBank/DDBJ whole genome shotgun (WGS) entry which is preliminary data.</text>
</comment>
<dbReference type="PANTHER" id="PTHR30098">
    <property type="entry name" value="LEUCYL/PHENYLALANYL-TRNA--PROTEIN TRANSFERASE"/>
    <property type="match status" value="1"/>
</dbReference>
<comment type="similarity">
    <text evidence="4">Belongs to the L/F-transferase family.</text>
</comment>
<comment type="catalytic activity">
    <reaction evidence="4">
        <text>N-terminal L-lysyl-[protein] + L-leucyl-tRNA(Leu) = N-terminal L-leucyl-L-lysyl-[protein] + tRNA(Leu) + H(+)</text>
        <dbReference type="Rhea" id="RHEA:12340"/>
        <dbReference type="Rhea" id="RHEA-COMP:9613"/>
        <dbReference type="Rhea" id="RHEA-COMP:9622"/>
        <dbReference type="Rhea" id="RHEA-COMP:12670"/>
        <dbReference type="Rhea" id="RHEA-COMP:12671"/>
        <dbReference type="ChEBI" id="CHEBI:15378"/>
        <dbReference type="ChEBI" id="CHEBI:65249"/>
        <dbReference type="ChEBI" id="CHEBI:78442"/>
        <dbReference type="ChEBI" id="CHEBI:78494"/>
        <dbReference type="ChEBI" id="CHEBI:133043"/>
        <dbReference type="EC" id="2.3.2.6"/>
    </reaction>
</comment>
<evidence type="ECO:0000313" key="6">
    <source>
        <dbReference type="Proteomes" id="UP000468650"/>
    </source>
</evidence>
<dbReference type="AlphaFoldDB" id="A0A6N6RIE0"/>
<dbReference type="Pfam" id="PF03588">
    <property type="entry name" value="Leu_Phe_trans"/>
    <property type="match status" value="1"/>
</dbReference>
<sequence length="229" mass="26544">MNWVILKSESQPLPPVEAADDEGMLAIGGELTPSRLYEAYSKGVFPWYSEDMPVMWWCPDPRMVLYPSKLKVQKSMRPLLNKKEFRVSMNTVFEAVIRKCAEVERPDQDGTWIIDEIVQAYTAWHKLGFVHSFEAWKGERLVGGFYGVRIGAMFYGESMFAELPNASKYAFIRGVNWMETQGIQLIDCQMETEHLKRFGAELISRSEFILQMKRAQNVEIPNWTELEEL</sequence>
<accession>A0A6N6RIE0</accession>
<dbReference type="OrthoDB" id="9790282at2"/>
<dbReference type="HAMAP" id="MF_00688">
    <property type="entry name" value="Leu_Phe_trans"/>
    <property type="match status" value="1"/>
</dbReference>
<dbReference type="EC" id="2.3.2.6" evidence="4"/>
<name>A0A6N6RIE0_9FLAO</name>
<dbReference type="GO" id="GO:0005737">
    <property type="term" value="C:cytoplasm"/>
    <property type="evidence" value="ECO:0007669"/>
    <property type="project" value="UniProtKB-SubCell"/>
</dbReference>
<comment type="function">
    <text evidence="4">Functions in the N-end rule pathway of protein degradation where it conjugates Leu, Phe and, less efficiently, Met from aminoacyl-tRNAs to the N-termini of proteins containing an N-terminal arginine or lysine.</text>
</comment>
<dbReference type="Proteomes" id="UP000468650">
    <property type="component" value="Unassembled WGS sequence"/>
</dbReference>
<keyword evidence="1 4" id="KW-0963">Cytoplasm</keyword>
<comment type="catalytic activity">
    <reaction evidence="4">
        <text>L-phenylalanyl-tRNA(Phe) + an N-terminal L-alpha-aminoacyl-[protein] = an N-terminal L-phenylalanyl-L-alpha-aminoacyl-[protein] + tRNA(Phe)</text>
        <dbReference type="Rhea" id="RHEA:43632"/>
        <dbReference type="Rhea" id="RHEA-COMP:9668"/>
        <dbReference type="Rhea" id="RHEA-COMP:9699"/>
        <dbReference type="Rhea" id="RHEA-COMP:10636"/>
        <dbReference type="Rhea" id="RHEA-COMP:10637"/>
        <dbReference type="ChEBI" id="CHEBI:78442"/>
        <dbReference type="ChEBI" id="CHEBI:78531"/>
        <dbReference type="ChEBI" id="CHEBI:78597"/>
        <dbReference type="ChEBI" id="CHEBI:83561"/>
        <dbReference type="EC" id="2.3.2.6"/>
    </reaction>
</comment>
<protein>
    <recommendedName>
        <fullName evidence="4">Leucyl/phenylalanyl-tRNA--protein transferase</fullName>
        <ecNumber evidence="4">2.3.2.6</ecNumber>
    </recommendedName>
    <alternativeName>
        <fullName evidence="4">L/F-transferase</fullName>
    </alternativeName>
    <alternativeName>
        <fullName evidence="4">Leucyltransferase</fullName>
    </alternativeName>
    <alternativeName>
        <fullName evidence="4">Phenyalanyltransferase</fullName>
    </alternativeName>
</protein>
<evidence type="ECO:0000256" key="3">
    <source>
        <dbReference type="ARBA" id="ARBA00023315"/>
    </source>
</evidence>
<dbReference type="GO" id="GO:0030163">
    <property type="term" value="P:protein catabolic process"/>
    <property type="evidence" value="ECO:0007669"/>
    <property type="project" value="UniProtKB-UniRule"/>
</dbReference>
<reference evidence="5 6" key="1">
    <citation type="submission" date="2019-09" db="EMBL/GenBank/DDBJ databases">
        <title>Genomes of family Cryomorphaceae.</title>
        <authorList>
            <person name="Bowman J.P."/>
        </authorList>
    </citation>
    <scope>NUCLEOTIDE SEQUENCE [LARGE SCALE GENOMIC DNA]</scope>
    <source>
        <strain evidence="5 6">LMG 25704</strain>
    </source>
</reference>
<keyword evidence="2 4" id="KW-0808">Transferase</keyword>
<dbReference type="NCBIfam" id="TIGR00667">
    <property type="entry name" value="aat"/>
    <property type="match status" value="1"/>
</dbReference>
<dbReference type="InterPro" id="IPR042221">
    <property type="entry name" value="Leu/Phe-tRNA_Trfase_N"/>
</dbReference>
<dbReference type="Gene3D" id="3.30.70.3550">
    <property type="entry name" value="Leucyl/phenylalanyl-tRNA-protein transferase, N-terminal domain"/>
    <property type="match status" value="1"/>
</dbReference>
<gene>
    <name evidence="4" type="primary">aat</name>
    <name evidence="5" type="ORF">F8C67_05275</name>
</gene>
<dbReference type="PANTHER" id="PTHR30098:SF2">
    <property type="entry name" value="LEUCYL_PHENYLALANYL-TRNA--PROTEIN TRANSFERASE"/>
    <property type="match status" value="1"/>
</dbReference>
<comment type="catalytic activity">
    <reaction evidence="4">
        <text>N-terminal L-arginyl-[protein] + L-leucyl-tRNA(Leu) = N-terminal L-leucyl-L-arginyl-[protein] + tRNA(Leu) + H(+)</text>
        <dbReference type="Rhea" id="RHEA:50416"/>
        <dbReference type="Rhea" id="RHEA-COMP:9613"/>
        <dbReference type="Rhea" id="RHEA-COMP:9622"/>
        <dbReference type="Rhea" id="RHEA-COMP:12672"/>
        <dbReference type="Rhea" id="RHEA-COMP:12673"/>
        <dbReference type="ChEBI" id="CHEBI:15378"/>
        <dbReference type="ChEBI" id="CHEBI:64719"/>
        <dbReference type="ChEBI" id="CHEBI:78442"/>
        <dbReference type="ChEBI" id="CHEBI:78494"/>
        <dbReference type="ChEBI" id="CHEBI:133044"/>
        <dbReference type="EC" id="2.3.2.6"/>
    </reaction>
</comment>
<dbReference type="Gene3D" id="3.40.630.70">
    <property type="entry name" value="Leucyl/phenylalanyl-tRNA-protein transferase, C-terminal domain"/>
    <property type="match status" value="1"/>
</dbReference>
<evidence type="ECO:0000313" key="5">
    <source>
        <dbReference type="EMBL" id="KAB2814095.1"/>
    </source>
</evidence>
<comment type="subcellular location">
    <subcellularLocation>
        <location evidence="4">Cytoplasm</location>
    </subcellularLocation>
</comment>
<dbReference type="EMBL" id="WBVO01000002">
    <property type="protein sequence ID" value="KAB2814095.1"/>
    <property type="molecule type" value="Genomic_DNA"/>
</dbReference>
<organism evidence="5 6">
    <name type="scientific">Phaeocystidibacter luteus</name>
    <dbReference type="NCBI Taxonomy" id="911197"/>
    <lineage>
        <taxon>Bacteria</taxon>
        <taxon>Pseudomonadati</taxon>
        <taxon>Bacteroidota</taxon>
        <taxon>Flavobacteriia</taxon>
        <taxon>Flavobacteriales</taxon>
        <taxon>Phaeocystidibacteraceae</taxon>
        <taxon>Phaeocystidibacter</taxon>
    </lineage>
</organism>
<keyword evidence="3 4" id="KW-0012">Acyltransferase</keyword>
<keyword evidence="6" id="KW-1185">Reference proteome</keyword>
<dbReference type="InterPro" id="IPR004616">
    <property type="entry name" value="Leu/Phe-tRNA_Trfase"/>
</dbReference>
<evidence type="ECO:0000256" key="1">
    <source>
        <dbReference type="ARBA" id="ARBA00022490"/>
    </source>
</evidence>
<dbReference type="InterPro" id="IPR042203">
    <property type="entry name" value="Leu/Phe-tRNA_Trfase_C"/>
</dbReference>
<dbReference type="SUPFAM" id="SSF55729">
    <property type="entry name" value="Acyl-CoA N-acyltransferases (Nat)"/>
    <property type="match status" value="1"/>
</dbReference>
<evidence type="ECO:0000256" key="2">
    <source>
        <dbReference type="ARBA" id="ARBA00022679"/>
    </source>
</evidence>
<proteinExistence type="inferred from homology"/>